<name>A0ABV2GX40_9HYPH</name>
<dbReference type="RefSeq" id="WP_006205534.1">
    <property type="nucleotide sequence ID" value="NZ_JBEPMC010000013.1"/>
</dbReference>
<keyword evidence="3" id="KW-0663">Pyridoxal phosphate</keyword>
<keyword evidence="2 5" id="KW-0808">Transferase</keyword>
<evidence type="ECO:0000259" key="4">
    <source>
        <dbReference type="Pfam" id="PF00155"/>
    </source>
</evidence>
<evidence type="ECO:0000256" key="2">
    <source>
        <dbReference type="ARBA" id="ARBA00022679"/>
    </source>
</evidence>
<gene>
    <name evidence="5" type="ORF">ABID19_005923</name>
</gene>
<dbReference type="InterPro" id="IPR004839">
    <property type="entry name" value="Aminotransferase_I/II_large"/>
</dbReference>
<dbReference type="Proteomes" id="UP001549204">
    <property type="component" value="Unassembled WGS sequence"/>
</dbReference>
<accession>A0ABV2GX40</accession>
<keyword evidence="5" id="KW-0012">Acyltransferase</keyword>
<keyword evidence="6" id="KW-1185">Reference proteome</keyword>
<evidence type="ECO:0000313" key="6">
    <source>
        <dbReference type="Proteomes" id="UP001549204"/>
    </source>
</evidence>
<dbReference type="InterPro" id="IPR015424">
    <property type="entry name" value="PyrdxlP-dep_Trfase"/>
</dbReference>
<protein>
    <submittedName>
        <fullName evidence="5">8-amino-7-oxononanoate synthase</fullName>
        <ecNumber evidence="5">2.3.1.47</ecNumber>
    </submittedName>
</protein>
<dbReference type="InterPro" id="IPR015422">
    <property type="entry name" value="PyrdxlP-dep_Trfase_small"/>
</dbReference>
<evidence type="ECO:0000313" key="5">
    <source>
        <dbReference type="EMBL" id="MET3582861.1"/>
    </source>
</evidence>
<organism evidence="5 6">
    <name type="scientific">Mesorhizobium robiniae</name>
    <dbReference type="NCBI Taxonomy" id="559315"/>
    <lineage>
        <taxon>Bacteria</taxon>
        <taxon>Pseudomonadati</taxon>
        <taxon>Pseudomonadota</taxon>
        <taxon>Alphaproteobacteria</taxon>
        <taxon>Hyphomicrobiales</taxon>
        <taxon>Phyllobacteriaceae</taxon>
        <taxon>Mesorhizobium</taxon>
    </lineage>
</organism>
<evidence type="ECO:0000256" key="3">
    <source>
        <dbReference type="ARBA" id="ARBA00022898"/>
    </source>
</evidence>
<proteinExistence type="predicted"/>
<dbReference type="PANTHER" id="PTHR13693:SF100">
    <property type="entry name" value="8-AMINO-7-OXONONANOATE SYNTHASE"/>
    <property type="match status" value="1"/>
</dbReference>
<dbReference type="PANTHER" id="PTHR13693">
    <property type="entry name" value="CLASS II AMINOTRANSFERASE/8-AMINO-7-OXONONANOATE SYNTHASE"/>
    <property type="match status" value="1"/>
</dbReference>
<comment type="caution">
    <text evidence="5">The sequence shown here is derived from an EMBL/GenBank/DDBJ whole genome shotgun (WGS) entry which is preliminary data.</text>
</comment>
<dbReference type="Gene3D" id="3.90.1150.10">
    <property type="entry name" value="Aspartate Aminotransferase, domain 1"/>
    <property type="match status" value="1"/>
</dbReference>
<feature type="domain" description="Aminotransferase class I/classII large" evidence="4">
    <location>
        <begin position="31"/>
        <end position="365"/>
    </location>
</feature>
<reference evidence="5 6" key="1">
    <citation type="submission" date="2024-06" db="EMBL/GenBank/DDBJ databases">
        <title>Genomic Encyclopedia of Type Strains, Phase IV (KMG-IV): sequencing the most valuable type-strain genomes for metagenomic binning, comparative biology and taxonomic classification.</title>
        <authorList>
            <person name="Goeker M."/>
        </authorList>
    </citation>
    <scope>NUCLEOTIDE SEQUENCE [LARGE SCALE GENOMIC DNA]</scope>
    <source>
        <strain evidence="5 6">DSM 100022</strain>
    </source>
</reference>
<sequence length="379" mass="40065">MNGAPLGRHEATLQGLERRDRLRTLSPRAGLDFSSNDYLGLAASRRLGEAVAAAIARGTPVGATGSRLLRGNAPEHEELEADAAAFFGAERALFFGSGYIANFALLTALPQKGDLLVLDELAHASMHEGAQAGRAQFVLATHNDVNAVEDAITHWRAGGALGRVWIAVESLYSMDGDRAPLASLVALADRHEAFIVVDEAHATGVWGPDGRGLAAAFEGRDNIVALHTCGKAIGASGALVTAPRTLCDYLVNRCRPFIYATAPSPLMAVAVREALAMLVDEPLRRLQLQERVAFAGRKLAERCGVKPSGSQIQPVVIGDVRRTMAVAAALQARGFDIRGIRPPTVPEGTSRLRISLTLNVDESDTSAMVEVLAEGLGSA</sequence>
<dbReference type="InterPro" id="IPR015421">
    <property type="entry name" value="PyrdxlP-dep_Trfase_major"/>
</dbReference>
<dbReference type="EMBL" id="JBEPMC010000013">
    <property type="protein sequence ID" value="MET3582861.1"/>
    <property type="molecule type" value="Genomic_DNA"/>
</dbReference>
<dbReference type="EC" id="2.3.1.47" evidence="5"/>
<comment type="cofactor">
    <cofactor evidence="1">
        <name>pyridoxal 5'-phosphate</name>
        <dbReference type="ChEBI" id="CHEBI:597326"/>
    </cofactor>
</comment>
<dbReference type="GO" id="GO:0008710">
    <property type="term" value="F:8-amino-7-oxononanoate synthase activity"/>
    <property type="evidence" value="ECO:0007669"/>
    <property type="project" value="UniProtKB-EC"/>
</dbReference>
<dbReference type="Gene3D" id="3.40.640.10">
    <property type="entry name" value="Type I PLP-dependent aspartate aminotransferase-like (Major domain)"/>
    <property type="match status" value="1"/>
</dbReference>
<evidence type="ECO:0000256" key="1">
    <source>
        <dbReference type="ARBA" id="ARBA00001933"/>
    </source>
</evidence>
<dbReference type="SUPFAM" id="SSF53383">
    <property type="entry name" value="PLP-dependent transferases"/>
    <property type="match status" value="1"/>
</dbReference>
<dbReference type="Pfam" id="PF00155">
    <property type="entry name" value="Aminotran_1_2"/>
    <property type="match status" value="1"/>
</dbReference>
<dbReference type="InterPro" id="IPR050087">
    <property type="entry name" value="AON_synthase_class-II"/>
</dbReference>